<dbReference type="EMBL" id="CAJNOQ010018484">
    <property type="protein sequence ID" value="CAF1429761.1"/>
    <property type="molecule type" value="Genomic_DNA"/>
</dbReference>
<gene>
    <name evidence="3" type="ORF">GPM918_LOCUS33958</name>
    <name evidence="2" type="ORF">OVA965_LOCUS27383</name>
    <name evidence="5" type="ORF">SRO942_LOCUS34652</name>
    <name evidence="4" type="ORF">TMI583_LOCUS28127</name>
</gene>
<name>A0A815N3Z5_9BILA</name>
<reference evidence="3" key="1">
    <citation type="submission" date="2021-02" db="EMBL/GenBank/DDBJ databases">
        <authorList>
            <person name="Nowell W R."/>
        </authorList>
    </citation>
    <scope>NUCLEOTIDE SEQUENCE</scope>
</reference>
<dbReference type="Proteomes" id="UP000682733">
    <property type="component" value="Unassembled WGS sequence"/>
</dbReference>
<comment type="caution">
    <text evidence="3">The sequence shown here is derived from an EMBL/GenBank/DDBJ whole genome shotgun (WGS) entry which is preliminary data.</text>
</comment>
<proteinExistence type="predicted"/>
<keyword evidence="1" id="KW-1133">Transmembrane helix</keyword>
<evidence type="ECO:0000313" key="3">
    <source>
        <dbReference type="EMBL" id="CAF1429761.1"/>
    </source>
</evidence>
<sequence>EKHSNMNSLFVNIFGLIFVYLTVIASVYCIDLNGETVTKEELIALTRDHYGRTDPDALLNGFFPVWAVIQFLLACFFFVIAILSLGCYLAGCRTPPEDQIKRAK</sequence>
<feature type="transmembrane region" description="Helical" evidence="1">
    <location>
        <begin position="9"/>
        <end position="28"/>
    </location>
</feature>
<keyword evidence="1" id="KW-0812">Transmembrane</keyword>
<dbReference type="AlphaFoldDB" id="A0A815N3Z5"/>
<dbReference type="Proteomes" id="UP000677228">
    <property type="component" value="Unassembled WGS sequence"/>
</dbReference>
<dbReference type="EMBL" id="CAJOBA010039623">
    <property type="protein sequence ID" value="CAF4080472.1"/>
    <property type="molecule type" value="Genomic_DNA"/>
</dbReference>
<accession>A0A815N3Z5</accession>
<evidence type="ECO:0000256" key="1">
    <source>
        <dbReference type="SAM" id="Phobius"/>
    </source>
</evidence>
<dbReference type="EMBL" id="CAJNOK010018063">
    <property type="protein sequence ID" value="CAF1275391.1"/>
    <property type="molecule type" value="Genomic_DNA"/>
</dbReference>
<dbReference type="EMBL" id="CAJOBC010083917">
    <property type="protein sequence ID" value="CAF4308837.1"/>
    <property type="molecule type" value="Genomic_DNA"/>
</dbReference>
<evidence type="ECO:0000313" key="4">
    <source>
        <dbReference type="EMBL" id="CAF4080472.1"/>
    </source>
</evidence>
<dbReference type="OrthoDB" id="10015198at2759"/>
<feature type="non-terminal residue" evidence="3">
    <location>
        <position position="1"/>
    </location>
</feature>
<organism evidence="3 6">
    <name type="scientific">Didymodactylos carnosus</name>
    <dbReference type="NCBI Taxonomy" id="1234261"/>
    <lineage>
        <taxon>Eukaryota</taxon>
        <taxon>Metazoa</taxon>
        <taxon>Spiralia</taxon>
        <taxon>Gnathifera</taxon>
        <taxon>Rotifera</taxon>
        <taxon>Eurotatoria</taxon>
        <taxon>Bdelloidea</taxon>
        <taxon>Philodinida</taxon>
        <taxon>Philodinidae</taxon>
        <taxon>Didymodactylos</taxon>
    </lineage>
</organism>
<keyword evidence="6" id="KW-1185">Reference proteome</keyword>
<protein>
    <submittedName>
        <fullName evidence="3">Uncharacterized protein</fullName>
    </submittedName>
</protein>
<evidence type="ECO:0000313" key="2">
    <source>
        <dbReference type="EMBL" id="CAF1275391.1"/>
    </source>
</evidence>
<evidence type="ECO:0000313" key="5">
    <source>
        <dbReference type="EMBL" id="CAF4308837.1"/>
    </source>
</evidence>
<dbReference type="Proteomes" id="UP000663829">
    <property type="component" value="Unassembled WGS sequence"/>
</dbReference>
<keyword evidence="1" id="KW-0472">Membrane</keyword>
<dbReference type="Proteomes" id="UP000681722">
    <property type="component" value="Unassembled WGS sequence"/>
</dbReference>
<feature type="transmembrane region" description="Helical" evidence="1">
    <location>
        <begin position="65"/>
        <end position="91"/>
    </location>
</feature>
<evidence type="ECO:0000313" key="6">
    <source>
        <dbReference type="Proteomes" id="UP000663829"/>
    </source>
</evidence>